<keyword evidence="2" id="KW-1185">Reference proteome</keyword>
<dbReference type="Proteomes" id="UP000199365">
    <property type="component" value="Unassembled WGS sequence"/>
</dbReference>
<name>A0A1H1FS42_9BURK</name>
<dbReference type="GO" id="GO:0005829">
    <property type="term" value="C:cytosol"/>
    <property type="evidence" value="ECO:0007669"/>
    <property type="project" value="TreeGrafter"/>
</dbReference>
<protein>
    <recommendedName>
        <fullName evidence="3">DUF469 domain-containing protein</fullName>
    </recommendedName>
</protein>
<dbReference type="PANTHER" id="PTHR38778">
    <property type="entry name" value="CYTOPLASMIC PROTEIN-RELATED"/>
    <property type="match status" value="1"/>
</dbReference>
<organism evidence="1 2">
    <name type="scientific">Paraburkholderia tuberum</name>
    <dbReference type="NCBI Taxonomy" id="157910"/>
    <lineage>
        <taxon>Bacteria</taxon>
        <taxon>Pseudomonadati</taxon>
        <taxon>Pseudomonadota</taxon>
        <taxon>Betaproteobacteria</taxon>
        <taxon>Burkholderiales</taxon>
        <taxon>Burkholderiaceae</taxon>
        <taxon>Paraburkholderia</taxon>
    </lineage>
</organism>
<dbReference type="InterPro" id="IPR007416">
    <property type="entry name" value="YggL_50S_bp"/>
</dbReference>
<proteinExistence type="predicted"/>
<evidence type="ECO:0000313" key="2">
    <source>
        <dbReference type="Proteomes" id="UP000199365"/>
    </source>
</evidence>
<sequence length="111" mass="12272">MSKNHNRRQRKKLHIGEFQEMGFSATARFIPDTPAAQREAILDAFIAFIEENGMLAAVSTSTDFDAFIISDAPRGSTTEDQRSAVHSWLSTQNCVTDSVVGEMVDAWHASP</sequence>
<evidence type="ECO:0000313" key="1">
    <source>
        <dbReference type="EMBL" id="SDR03711.1"/>
    </source>
</evidence>
<reference evidence="2" key="1">
    <citation type="submission" date="2016-10" db="EMBL/GenBank/DDBJ databases">
        <authorList>
            <person name="Varghese N."/>
            <person name="Submissions S."/>
        </authorList>
    </citation>
    <scope>NUCLEOTIDE SEQUENCE [LARGE SCALE GENOMIC DNA]</scope>
    <source>
        <strain evidence="2">DUS833</strain>
    </source>
</reference>
<evidence type="ECO:0008006" key="3">
    <source>
        <dbReference type="Google" id="ProtNLM"/>
    </source>
</evidence>
<accession>A0A1H1FS42</accession>
<dbReference type="RefSeq" id="WP_090803699.1">
    <property type="nucleotide sequence ID" value="NZ_FNKX01000001.1"/>
</dbReference>
<dbReference type="STRING" id="157910.SAMN05445850_2543"/>
<dbReference type="PANTHER" id="PTHR38778:SF1">
    <property type="entry name" value="CYTOPLASMIC PROTEIN"/>
    <property type="match status" value="1"/>
</dbReference>
<dbReference type="Pfam" id="PF04320">
    <property type="entry name" value="YggL_50S_bp"/>
    <property type="match status" value="1"/>
</dbReference>
<dbReference type="AlphaFoldDB" id="A0A1H1FS42"/>
<dbReference type="EMBL" id="FNKX01000001">
    <property type="protein sequence ID" value="SDR03711.1"/>
    <property type="molecule type" value="Genomic_DNA"/>
</dbReference>
<gene>
    <name evidence="1" type="ORF">SAMN05445850_2543</name>
</gene>